<reference evidence="1 2" key="1">
    <citation type="journal article" date="2016" name="Sci. Rep.">
        <title>Metabolic traits of an uncultured archaeal lineage -MSBL1- from brine pools of the Red Sea.</title>
        <authorList>
            <person name="Mwirichia R."/>
            <person name="Alam I."/>
            <person name="Rashid M."/>
            <person name="Vinu M."/>
            <person name="Ba-Alawi W."/>
            <person name="Anthony Kamau A."/>
            <person name="Kamanda Ngugi D."/>
            <person name="Goker M."/>
            <person name="Klenk H.P."/>
            <person name="Bajic V."/>
            <person name="Stingl U."/>
        </authorList>
    </citation>
    <scope>NUCLEOTIDE SEQUENCE [LARGE SCALE GENOMIC DNA]</scope>
    <source>
        <strain evidence="1">SCGC-AAA259B11</strain>
    </source>
</reference>
<evidence type="ECO:0000313" key="1">
    <source>
        <dbReference type="EMBL" id="KXA88599.1"/>
    </source>
</evidence>
<dbReference type="Gene3D" id="3.20.20.210">
    <property type="match status" value="1"/>
</dbReference>
<evidence type="ECO:0000313" key="2">
    <source>
        <dbReference type="Proteomes" id="UP000070184"/>
    </source>
</evidence>
<dbReference type="EMBL" id="LHXK01000100">
    <property type="protein sequence ID" value="KXA88599.1"/>
    <property type="molecule type" value="Genomic_DNA"/>
</dbReference>
<dbReference type="AlphaFoldDB" id="A0A133U337"/>
<name>A0A133U337_9EURY</name>
<dbReference type="InterPro" id="IPR038071">
    <property type="entry name" value="UROD/MetE-like_sf"/>
</dbReference>
<gene>
    <name evidence="1" type="ORF">AKJ61_04580</name>
</gene>
<dbReference type="Proteomes" id="UP000070184">
    <property type="component" value="Unassembled WGS sequence"/>
</dbReference>
<comment type="caution">
    <text evidence="1">The sequence shown here is derived from an EMBL/GenBank/DDBJ whole genome shotgun (WGS) entry which is preliminary data.</text>
</comment>
<sequence length="78" mass="8920">LEEIKEALGDNMVLLDGVPAQLFMPNESEKALEKTVKKILNMFYPNIVLGISDELPPKANIERVKLVSEIVRDWNKKR</sequence>
<organism evidence="1 2">
    <name type="scientific">candidate division MSBL1 archaeon SCGC-AAA259B11</name>
    <dbReference type="NCBI Taxonomy" id="1698260"/>
    <lineage>
        <taxon>Archaea</taxon>
        <taxon>Methanobacteriati</taxon>
        <taxon>Methanobacteriota</taxon>
        <taxon>candidate division MSBL1</taxon>
    </lineage>
</organism>
<feature type="non-terminal residue" evidence="1">
    <location>
        <position position="1"/>
    </location>
</feature>
<keyword evidence="2" id="KW-1185">Reference proteome</keyword>
<accession>A0A133U337</accession>
<proteinExistence type="predicted"/>
<dbReference type="SUPFAM" id="SSF51726">
    <property type="entry name" value="UROD/MetE-like"/>
    <property type="match status" value="1"/>
</dbReference>
<protein>
    <recommendedName>
        <fullName evidence="3">Uroporphyrinogen decarboxylase (URO-D) domain-containing protein</fullName>
    </recommendedName>
</protein>
<evidence type="ECO:0008006" key="3">
    <source>
        <dbReference type="Google" id="ProtNLM"/>
    </source>
</evidence>